<dbReference type="PROSITE" id="PS01231">
    <property type="entry name" value="TRMA_2"/>
    <property type="match status" value="1"/>
</dbReference>
<feature type="domain" description="TRAM" evidence="6">
    <location>
        <begin position="6"/>
        <end position="66"/>
    </location>
</feature>
<dbReference type="GO" id="GO:0070041">
    <property type="term" value="F:rRNA (uridine-C5-)-methyltransferase activity"/>
    <property type="evidence" value="ECO:0007669"/>
    <property type="project" value="UniProtKB-ARBA"/>
</dbReference>
<keyword evidence="8" id="KW-1185">Reference proteome</keyword>
<dbReference type="NCBIfam" id="TIGR00479">
    <property type="entry name" value="rumA"/>
    <property type="match status" value="1"/>
</dbReference>
<dbReference type="InterPro" id="IPR010280">
    <property type="entry name" value="U5_MeTrfase_fam"/>
</dbReference>
<dbReference type="FunFam" id="3.40.50.150:FF:000009">
    <property type="entry name" value="23S rRNA (Uracil(1939)-C(5))-methyltransferase RlmD"/>
    <property type="match status" value="1"/>
</dbReference>
<sequence length="462" mass="51824">MKQPSQKIFSQNKTFNIDITGLTHEGQGVGKIEGFVVFVDGVLPGENVDIKIVKQTKSYAVGRLVNIKNSSADRVKPFCPVYDKCGGCAVQHMSYQAQLDFKKDTVLQNIRRIGGLQNIKVNNTIGMENPFKYRNKVQYPVGSDKGDIRIGFYETRSHNIIDSNLCDIQPDESNNIRDVVRDFCKDEGIAIYDEKTGKGLLRHVMVRKGFKTEEIMVVLVVNGNKLAKSDELVNKLLEYFPDIKSIILNVNTRNTNIILGDKNICIYGQKYITDYIGSFKFEISPLSFFQVNPIQTEVLYEKALEYAGLSGNETVFDLYCGIGTISLFLSQKAKHVVGVEVVADAICDAKRNAEINGVSNVEFLVGEAEKVIPELYAQGVKADVVVVDPPRKGCDQLLLNTLVEMQPQRIVYVSCNPSTLARDLKYLTEHGFEAKEVQPVDMFPWTGHVESIIWMQLVDKNK</sequence>
<evidence type="ECO:0000256" key="3">
    <source>
        <dbReference type="ARBA" id="ARBA00022691"/>
    </source>
</evidence>
<evidence type="ECO:0000259" key="6">
    <source>
        <dbReference type="PROSITE" id="PS50926"/>
    </source>
</evidence>
<reference evidence="7" key="2">
    <citation type="submission" date="2011-01" db="EMBL/GenBank/DDBJ databases">
        <title>The Non-contiguous Finished genome of Clostridium papyrosolvens.</title>
        <authorList>
            <person name="Lucas S."/>
            <person name="Copeland A."/>
            <person name="Lapidus A."/>
            <person name="Cheng J.-F."/>
            <person name="Goodwin L."/>
            <person name="Pitluck S."/>
            <person name="Misra M."/>
            <person name="Chertkov O."/>
            <person name="Detter J.C."/>
            <person name="Han C."/>
            <person name="Tapia R."/>
            <person name="Land M."/>
            <person name="Hauser L."/>
            <person name="Kyrpides N."/>
            <person name="Ivanova N."/>
            <person name="Pagani I."/>
            <person name="Mouttaki H."/>
            <person name="He Z."/>
            <person name="Zhou J."/>
            <person name="Hemme C.L."/>
            <person name="Woyke T."/>
        </authorList>
    </citation>
    <scope>NUCLEOTIDE SEQUENCE [LARGE SCALE GENOMIC DNA]</scope>
    <source>
        <strain evidence="7">DSM 2782</strain>
    </source>
</reference>
<comment type="similarity">
    <text evidence="4">Belongs to the class I-like SAM-binding methyltransferase superfamily. RNA M5U methyltransferase family.</text>
</comment>
<gene>
    <name evidence="7" type="ORF">Cpap_0125</name>
</gene>
<dbReference type="Gene3D" id="2.40.50.140">
    <property type="entry name" value="Nucleic acid-binding proteins"/>
    <property type="match status" value="1"/>
</dbReference>
<dbReference type="AlphaFoldDB" id="F1TIE1"/>
<reference evidence="7" key="1">
    <citation type="submission" date="2009-07" db="EMBL/GenBank/DDBJ databases">
        <authorList>
            <consortium name="US DOE Joint Genome Institute (JGI-PGF)"/>
            <person name="Lucas S."/>
            <person name="Copeland A."/>
            <person name="Lapidus A."/>
            <person name="Glavina del Rio T."/>
            <person name="Tice H."/>
            <person name="Bruce D."/>
            <person name="Goodwin L."/>
            <person name="Pitluck S."/>
            <person name="Larimer F."/>
            <person name="Land M.L."/>
            <person name="Mouttaki H."/>
            <person name="He Z."/>
            <person name="Zhou J."/>
            <person name="Hemme C.L."/>
        </authorList>
    </citation>
    <scope>NUCLEOTIDE SEQUENCE [LARGE SCALE GENOMIC DNA]</scope>
    <source>
        <strain evidence="7">DSM 2782</strain>
    </source>
</reference>
<proteinExistence type="inferred from homology"/>
<dbReference type="STRING" id="588581.Cpap_0125"/>
<evidence type="ECO:0000256" key="2">
    <source>
        <dbReference type="ARBA" id="ARBA00022679"/>
    </source>
</evidence>
<dbReference type="Gene3D" id="2.40.50.1070">
    <property type="match status" value="1"/>
</dbReference>
<evidence type="ECO:0000313" key="8">
    <source>
        <dbReference type="Proteomes" id="UP000003860"/>
    </source>
</evidence>
<dbReference type="InterPro" id="IPR012340">
    <property type="entry name" value="NA-bd_OB-fold"/>
</dbReference>
<accession>F1TIE1</accession>
<feature type="binding site" evidence="4">
    <location>
        <position position="290"/>
    </location>
    <ligand>
        <name>S-adenosyl-L-methionine</name>
        <dbReference type="ChEBI" id="CHEBI:59789"/>
    </ligand>
</feature>
<dbReference type="Gene3D" id="3.40.50.150">
    <property type="entry name" value="Vaccinia Virus protein VP39"/>
    <property type="match status" value="1"/>
</dbReference>
<dbReference type="PROSITE" id="PS50926">
    <property type="entry name" value="TRAM"/>
    <property type="match status" value="1"/>
</dbReference>
<dbReference type="PANTHER" id="PTHR11061:SF30">
    <property type="entry name" value="TRNA (URACIL(54)-C(5))-METHYLTRANSFERASE"/>
    <property type="match status" value="1"/>
</dbReference>
<dbReference type="GO" id="GO:0070475">
    <property type="term" value="P:rRNA base methylation"/>
    <property type="evidence" value="ECO:0007669"/>
    <property type="project" value="TreeGrafter"/>
</dbReference>
<feature type="active site" description="Nucleophile" evidence="4">
    <location>
        <position position="415"/>
    </location>
</feature>
<dbReference type="RefSeq" id="WP_004622410.1">
    <property type="nucleotide sequence ID" value="NZ_ACXX02000020.1"/>
</dbReference>
<keyword evidence="2 4" id="KW-0808">Transferase</keyword>
<dbReference type="InterPro" id="IPR002792">
    <property type="entry name" value="TRAM_dom"/>
</dbReference>
<feature type="binding site" evidence="4">
    <location>
        <position position="388"/>
    </location>
    <ligand>
        <name>S-adenosyl-L-methionine</name>
        <dbReference type="ChEBI" id="CHEBI:59789"/>
    </ligand>
</feature>
<feature type="binding site" evidence="4">
    <location>
        <position position="319"/>
    </location>
    <ligand>
        <name>S-adenosyl-L-methionine</name>
        <dbReference type="ChEBI" id="CHEBI:59789"/>
    </ligand>
</feature>
<dbReference type="InterPro" id="IPR029063">
    <property type="entry name" value="SAM-dependent_MTases_sf"/>
</dbReference>
<comment type="caution">
    <text evidence="7">The sequence shown here is derived from an EMBL/GenBank/DDBJ whole genome shotgun (WGS) entry which is preliminary data.</text>
</comment>
<dbReference type="OrthoDB" id="9804590at2"/>
<dbReference type="Pfam" id="PF01938">
    <property type="entry name" value="TRAM"/>
    <property type="match status" value="1"/>
</dbReference>
<dbReference type="PANTHER" id="PTHR11061">
    <property type="entry name" value="RNA M5U METHYLTRANSFERASE"/>
    <property type="match status" value="1"/>
</dbReference>
<dbReference type="Pfam" id="PF05958">
    <property type="entry name" value="tRNA_U5-meth_tr"/>
    <property type="match status" value="1"/>
</dbReference>
<evidence type="ECO:0000256" key="1">
    <source>
        <dbReference type="ARBA" id="ARBA00022603"/>
    </source>
</evidence>
<dbReference type="InterPro" id="IPR030391">
    <property type="entry name" value="MeTrfase_TrmA_CS"/>
</dbReference>
<keyword evidence="1 4" id="KW-0489">Methyltransferase</keyword>
<dbReference type="InterPro" id="IPR030390">
    <property type="entry name" value="MeTrfase_TrmA_AS"/>
</dbReference>
<feature type="binding site" evidence="4">
    <location>
        <position position="340"/>
    </location>
    <ligand>
        <name>S-adenosyl-L-methionine</name>
        <dbReference type="ChEBI" id="CHEBI:59789"/>
    </ligand>
</feature>
<dbReference type="FunFam" id="2.40.50.140:FF:000097">
    <property type="entry name" value="23S rRNA (uracil(1939)-C(5))-methyltransferase RlmD"/>
    <property type="match status" value="1"/>
</dbReference>
<evidence type="ECO:0000256" key="5">
    <source>
        <dbReference type="PROSITE-ProRule" id="PRU10015"/>
    </source>
</evidence>
<dbReference type="SUPFAM" id="SSF50249">
    <property type="entry name" value="Nucleic acid-binding proteins"/>
    <property type="match status" value="1"/>
</dbReference>
<dbReference type="FunFam" id="2.40.50.1070:FF:000003">
    <property type="entry name" value="23S rRNA (Uracil-5-)-methyltransferase RumA"/>
    <property type="match status" value="1"/>
</dbReference>
<organism evidence="7 8">
    <name type="scientific">Ruminiclostridium papyrosolvens DSM 2782</name>
    <dbReference type="NCBI Taxonomy" id="588581"/>
    <lineage>
        <taxon>Bacteria</taxon>
        <taxon>Bacillati</taxon>
        <taxon>Bacillota</taxon>
        <taxon>Clostridia</taxon>
        <taxon>Eubacteriales</taxon>
        <taxon>Oscillospiraceae</taxon>
        <taxon>Ruminiclostridium</taxon>
    </lineage>
</organism>
<protein>
    <submittedName>
        <fullName evidence="7">RNA methyltransferase, TrmA family</fullName>
    </submittedName>
</protein>
<evidence type="ECO:0000256" key="4">
    <source>
        <dbReference type="PROSITE-ProRule" id="PRU01024"/>
    </source>
</evidence>
<dbReference type="CDD" id="cd02440">
    <property type="entry name" value="AdoMet_MTases"/>
    <property type="match status" value="1"/>
</dbReference>
<dbReference type="PROSITE" id="PS01230">
    <property type="entry name" value="TRMA_1"/>
    <property type="match status" value="1"/>
</dbReference>
<feature type="active site" evidence="5">
    <location>
        <position position="415"/>
    </location>
</feature>
<dbReference type="PROSITE" id="PS51687">
    <property type="entry name" value="SAM_MT_RNA_M5U"/>
    <property type="match status" value="1"/>
</dbReference>
<name>F1TIE1_9FIRM</name>
<evidence type="ECO:0000313" key="7">
    <source>
        <dbReference type="EMBL" id="EGD45758.1"/>
    </source>
</evidence>
<dbReference type="SUPFAM" id="SSF53335">
    <property type="entry name" value="S-adenosyl-L-methionine-dependent methyltransferases"/>
    <property type="match status" value="1"/>
</dbReference>
<dbReference type="Proteomes" id="UP000003860">
    <property type="component" value="Unassembled WGS sequence"/>
</dbReference>
<keyword evidence="3 4" id="KW-0949">S-adenosyl-L-methionine</keyword>
<dbReference type="EMBL" id="ACXX02000020">
    <property type="protein sequence ID" value="EGD45758.1"/>
    <property type="molecule type" value="Genomic_DNA"/>
</dbReference>
<dbReference type="eggNOG" id="COG2265">
    <property type="taxonomic scope" value="Bacteria"/>
</dbReference>